<keyword evidence="3" id="KW-1185">Reference proteome</keyword>
<dbReference type="AlphaFoldDB" id="A0A9W6NNI1"/>
<feature type="compositionally biased region" description="Low complexity" evidence="1">
    <location>
        <begin position="13"/>
        <end position="26"/>
    </location>
</feature>
<evidence type="ECO:0000313" key="3">
    <source>
        <dbReference type="Proteomes" id="UP001143480"/>
    </source>
</evidence>
<feature type="region of interest" description="Disordered" evidence="1">
    <location>
        <begin position="1"/>
        <end position="73"/>
    </location>
</feature>
<dbReference type="EMBL" id="BSFP01000039">
    <property type="protein sequence ID" value="GLL03985.1"/>
    <property type="molecule type" value="Genomic_DNA"/>
</dbReference>
<evidence type="ECO:0000256" key="1">
    <source>
        <dbReference type="SAM" id="MobiDB-lite"/>
    </source>
</evidence>
<organism evidence="2 3">
    <name type="scientific">Dactylosporangium matsuzakiense</name>
    <dbReference type="NCBI Taxonomy" id="53360"/>
    <lineage>
        <taxon>Bacteria</taxon>
        <taxon>Bacillati</taxon>
        <taxon>Actinomycetota</taxon>
        <taxon>Actinomycetes</taxon>
        <taxon>Micromonosporales</taxon>
        <taxon>Micromonosporaceae</taxon>
        <taxon>Dactylosporangium</taxon>
    </lineage>
</organism>
<comment type="caution">
    <text evidence="2">The sequence shown here is derived from an EMBL/GenBank/DDBJ whole genome shotgun (WGS) entry which is preliminary data.</text>
</comment>
<dbReference type="Proteomes" id="UP001143480">
    <property type="component" value="Unassembled WGS sequence"/>
</dbReference>
<dbReference type="RefSeq" id="WP_261960396.1">
    <property type="nucleotide sequence ID" value="NZ_BAAAXA010000001.1"/>
</dbReference>
<protein>
    <submittedName>
        <fullName evidence="2">Uncharacterized protein</fullName>
    </submittedName>
</protein>
<gene>
    <name evidence="2" type="ORF">GCM10017581_057310</name>
</gene>
<accession>A0A9W6NNI1</accession>
<reference evidence="2" key="2">
    <citation type="submission" date="2023-01" db="EMBL/GenBank/DDBJ databases">
        <authorList>
            <person name="Sun Q."/>
            <person name="Evtushenko L."/>
        </authorList>
    </citation>
    <scope>NUCLEOTIDE SEQUENCE</scope>
    <source>
        <strain evidence="2">VKM Ac-1321</strain>
    </source>
</reference>
<proteinExistence type="predicted"/>
<evidence type="ECO:0000313" key="2">
    <source>
        <dbReference type="EMBL" id="GLL03985.1"/>
    </source>
</evidence>
<reference evidence="2" key="1">
    <citation type="journal article" date="2014" name="Int. J. Syst. Evol. Microbiol.">
        <title>Complete genome sequence of Corynebacterium casei LMG S-19264T (=DSM 44701T), isolated from a smear-ripened cheese.</title>
        <authorList>
            <consortium name="US DOE Joint Genome Institute (JGI-PGF)"/>
            <person name="Walter F."/>
            <person name="Albersmeier A."/>
            <person name="Kalinowski J."/>
            <person name="Ruckert C."/>
        </authorList>
    </citation>
    <scope>NUCLEOTIDE SEQUENCE</scope>
    <source>
        <strain evidence="2">VKM Ac-1321</strain>
    </source>
</reference>
<name>A0A9W6NNI1_9ACTN</name>
<sequence length="293" mass="32879">MSEPRATMSSDWNPQSPQQPNPAAVPWWAIERTSEVQQPSYGPEPRIPGPRHSQQPGHGAYEPPAPPAPPAVDITPTYRGAIVARLRRFSFLHARHAWERRRRDPLAPHGMALFYCEPSGQLYDQLRTATRIFLADEEAASLPHLLYGLAQHAREGFAADPRFDPRTAMCNKTDDMSSQAVFAGIGVVTLDTPHGDWPTAQRTARSEADLPGRCYARLIDGTMLVLDRGGELQFNAMTVECSVRDGNLQYGTPSMHWRWNPAIAETPESDPMYHVWRWMGEIGRIIDHGSRPR</sequence>